<accession>A0AAU9SY09</accession>
<dbReference type="Proteomes" id="UP000836841">
    <property type="component" value="Chromosome 6"/>
</dbReference>
<keyword evidence="2" id="KW-1185">Reference proteome</keyword>
<dbReference type="PANTHER" id="PTHR33986:SF15">
    <property type="entry name" value="MITOCHONDRIAL FISSION PROTEIN ELM1"/>
    <property type="match status" value="1"/>
</dbReference>
<sequence length="433" mass="48093">MRPTQSPEVAVTGLSEDIPRGVFRAVKRAVVIGNGCAGAENQCIGLVRSLGLVDSHLYYSVARPRGGGINRWLQWLSISFFKRLDHFICSICAGFSIKARMPVFSIGGRSGITDVFEVADAKQIAALARSTFAKNGPLLVVASGRDTISVASSIRRLAMENVFVVQVKSLPWETPFLWPFLVQHPRSRLERFDLVITPRHDYYPLTPEGKRQIPFFLRPWVTPREPPGRNVFLTTGALHNVDASTLRTATLEWKNEFASLSKPLVVVNIGGPTRNCLYGVDLAKQLCGMLQSILWSCGSLRISFSRRTPKKVAEVITGEMSSNSKVYIWDGKEPNPHLGHLALADAFIITADSISMLSEACTTGKPVYVVGAERCTWKFSDFQKTLHERGAVRPLTGKEDMFEKWSYSPLNDTAEAAKRVIQGLAERGWKIER</sequence>
<dbReference type="PANTHER" id="PTHR33986">
    <property type="entry name" value="OS02G0535700 PROTEIN"/>
    <property type="match status" value="1"/>
</dbReference>
<dbReference type="GO" id="GO:0000266">
    <property type="term" value="P:mitochondrial fission"/>
    <property type="evidence" value="ECO:0007669"/>
    <property type="project" value="TreeGrafter"/>
</dbReference>
<evidence type="ECO:0000313" key="1">
    <source>
        <dbReference type="EMBL" id="CAH2073898.1"/>
    </source>
</evidence>
<protein>
    <recommendedName>
        <fullName evidence="3">Mitochondrial fission protein ELM1</fullName>
    </recommendedName>
</protein>
<organism evidence="1 2">
    <name type="scientific">Thlaspi arvense</name>
    <name type="common">Field penny-cress</name>
    <dbReference type="NCBI Taxonomy" id="13288"/>
    <lineage>
        <taxon>Eukaryota</taxon>
        <taxon>Viridiplantae</taxon>
        <taxon>Streptophyta</taxon>
        <taxon>Embryophyta</taxon>
        <taxon>Tracheophyta</taxon>
        <taxon>Spermatophyta</taxon>
        <taxon>Magnoliopsida</taxon>
        <taxon>eudicotyledons</taxon>
        <taxon>Gunneridae</taxon>
        <taxon>Pentapetalae</taxon>
        <taxon>rosids</taxon>
        <taxon>malvids</taxon>
        <taxon>Brassicales</taxon>
        <taxon>Brassicaceae</taxon>
        <taxon>Thlaspideae</taxon>
        <taxon>Thlaspi</taxon>
    </lineage>
</organism>
<proteinExistence type="predicted"/>
<dbReference type="AlphaFoldDB" id="A0AAU9SY09"/>
<evidence type="ECO:0008006" key="3">
    <source>
        <dbReference type="Google" id="ProtNLM"/>
    </source>
</evidence>
<dbReference type="EMBL" id="OU466862">
    <property type="protein sequence ID" value="CAH2073898.1"/>
    <property type="molecule type" value="Genomic_DNA"/>
</dbReference>
<evidence type="ECO:0000313" key="2">
    <source>
        <dbReference type="Proteomes" id="UP000836841"/>
    </source>
</evidence>
<dbReference type="GO" id="GO:0005741">
    <property type="term" value="C:mitochondrial outer membrane"/>
    <property type="evidence" value="ECO:0007669"/>
    <property type="project" value="TreeGrafter"/>
</dbReference>
<name>A0AAU9SY09_THLAR</name>
<dbReference type="Pfam" id="PF06258">
    <property type="entry name" value="Mito_fiss_Elm1"/>
    <property type="match status" value="1"/>
</dbReference>
<gene>
    <name evidence="1" type="ORF">TAV2_LOCUS21708</name>
</gene>
<dbReference type="InterPro" id="IPR009367">
    <property type="entry name" value="Elm1-like"/>
</dbReference>
<reference evidence="1 2" key="1">
    <citation type="submission" date="2022-03" db="EMBL/GenBank/DDBJ databases">
        <authorList>
            <person name="Nunn A."/>
            <person name="Chopra R."/>
            <person name="Nunn A."/>
            <person name="Contreras Garrido A."/>
        </authorList>
    </citation>
    <scope>NUCLEOTIDE SEQUENCE [LARGE SCALE GENOMIC DNA]</scope>
</reference>
<dbReference type="SUPFAM" id="SSF53756">
    <property type="entry name" value="UDP-Glycosyltransferase/glycogen phosphorylase"/>
    <property type="match status" value="1"/>
</dbReference>